<dbReference type="GO" id="GO:0000160">
    <property type="term" value="P:phosphorelay signal transduction system"/>
    <property type="evidence" value="ECO:0007669"/>
    <property type="project" value="InterPro"/>
</dbReference>
<dbReference type="GO" id="GO:0004016">
    <property type="term" value="F:adenylate cyclase activity"/>
    <property type="evidence" value="ECO:0007669"/>
    <property type="project" value="TreeGrafter"/>
</dbReference>
<dbReference type="Gene3D" id="1.25.40.10">
    <property type="entry name" value="Tetratricopeptide repeat domain"/>
    <property type="match status" value="1"/>
</dbReference>
<proteinExistence type="inferred from homology"/>
<dbReference type="SUPFAM" id="SSF48452">
    <property type="entry name" value="TPR-like"/>
    <property type="match status" value="1"/>
</dbReference>
<evidence type="ECO:0000256" key="4">
    <source>
        <dbReference type="ARBA" id="ARBA00023125"/>
    </source>
</evidence>
<comment type="caution">
    <text evidence="7">The sequence shown here is derived from an EMBL/GenBank/DDBJ whole genome shotgun (WGS) entry which is preliminary data.</text>
</comment>
<gene>
    <name evidence="7" type="ORF">FHP06_08960</name>
</gene>
<dbReference type="Proteomes" id="UP000321571">
    <property type="component" value="Unassembled WGS sequence"/>
</dbReference>
<dbReference type="CDD" id="cd15831">
    <property type="entry name" value="BTAD"/>
    <property type="match status" value="1"/>
</dbReference>
<dbReference type="InterPro" id="IPR005158">
    <property type="entry name" value="BTAD"/>
</dbReference>
<dbReference type="GO" id="GO:0005524">
    <property type="term" value="F:ATP binding"/>
    <property type="evidence" value="ECO:0007669"/>
    <property type="project" value="UniProtKB-KW"/>
</dbReference>
<evidence type="ECO:0000256" key="5">
    <source>
        <dbReference type="PROSITE-ProRule" id="PRU01091"/>
    </source>
</evidence>
<dbReference type="SMART" id="SM01043">
    <property type="entry name" value="BTAD"/>
    <property type="match status" value="1"/>
</dbReference>
<dbReference type="EMBL" id="VDUX01000003">
    <property type="protein sequence ID" value="TXL61539.1"/>
    <property type="molecule type" value="Genomic_DNA"/>
</dbReference>
<evidence type="ECO:0000256" key="1">
    <source>
        <dbReference type="ARBA" id="ARBA00005820"/>
    </source>
</evidence>
<evidence type="ECO:0000256" key="3">
    <source>
        <dbReference type="ARBA" id="ARBA00022840"/>
    </source>
</evidence>
<dbReference type="PANTHER" id="PTHR16305:SF28">
    <property type="entry name" value="GUANYLATE CYCLASE DOMAIN-CONTAINING PROTEIN"/>
    <property type="match status" value="1"/>
</dbReference>
<comment type="similarity">
    <text evidence="1">Belongs to the AfsR/DnrI/RedD regulatory family.</text>
</comment>
<evidence type="ECO:0000313" key="7">
    <source>
        <dbReference type="EMBL" id="TXL61539.1"/>
    </source>
</evidence>
<dbReference type="Pfam" id="PF00486">
    <property type="entry name" value="Trans_reg_C"/>
    <property type="match status" value="1"/>
</dbReference>
<dbReference type="Gene3D" id="1.10.10.10">
    <property type="entry name" value="Winged helix-like DNA-binding domain superfamily/Winged helix DNA-binding domain"/>
    <property type="match status" value="1"/>
</dbReference>
<dbReference type="Pfam" id="PF13191">
    <property type="entry name" value="AAA_16"/>
    <property type="match status" value="1"/>
</dbReference>
<organism evidence="7 8">
    <name type="scientific">Aeromicrobium terrae</name>
    <dbReference type="NCBI Taxonomy" id="2498846"/>
    <lineage>
        <taxon>Bacteria</taxon>
        <taxon>Bacillati</taxon>
        <taxon>Actinomycetota</taxon>
        <taxon>Actinomycetes</taxon>
        <taxon>Propionibacteriales</taxon>
        <taxon>Nocardioidaceae</taxon>
        <taxon>Aeromicrobium</taxon>
    </lineage>
</organism>
<feature type="domain" description="OmpR/PhoB-type" evidence="6">
    <location>
        <begin position="1"/>
        <end position="100"/>
    </location>
</feature>
<keyword evidence="8" id="KW-1185">Reference proteome</keyword>
<dbReference type="InterPro" id="IPR041664">
    <property type="entry name" value="AAA_16"/>
</dbReference>
<dbReference type="InterPro" id="IPR016032">
    <property type="entry name" value="Sig_transdc_resp-reg_C-effctor"/>
</dbReference>
<feature type="DNA-binding region" description="OmpR/PhoB-type" evidence="5">
    <location>
        <begin position="1"/>
        <end position="100"/>
    </location>
</feature>
<dbReference type="GO" id="GO:0006355">
    <property type="term" value="P:regulation of DNA-templated transcription"/>
    <property type="evidence" value="ECO:0007669"/>
    <property type="project" value="InterPro"/>
</dbReference>
<keyword evidence="4 5" id="KW-0238">DNA-binding</keyword>
<dbReference type="OrthoDB" id="3795727at2"/>
<dbReference type="PROSITE" id="PS51755">
    <property type="entry name" value="OMPR_PHOB"/>
    <property type="match status" value="1"/>
</dbReference>
<keyword evidence="3" id="KW-0067">ATP-binding</keyword>
<dbReference type="SUPFAM" id="SSF46894">
    <property type="entry name" value="C-terminal effector domain of the bipartite response regulators"/>
    <property type="match status" value="1"/>
</dbReference>
<dbReference type="SMART" id="SM00862">
    <property type="entry name" value="Trans_reg_C"/>
    <property type="match status" value="1"/>
</dbReference>
<dbReference type="SUPFAM" id="SSF52540">
    <property type="entry name" value="P-loop containing nucleoside triphosphate hydrolases"/>
    <property type="match status" value="1"/>
</dbReference>
<dbReference type="InterPro" id="IPR027417">
    <property type="entry name" value="P-loop_NTPase"/>
</dbReference>
<protein>
    <recommendedName>
        <fullName evidence="6">OmpR/PhoB-type domain-containing protein</fullName>
    </recommendedName>
</protein>
<dbReference type="GO" id="GO:0003677">
    <property type="term" value="F:DNA binding"/>
    <property type="evidence" value="ECO:0007669"/>
    <property type="project" value="UniProtKB-UniRule"/>
</dbReference>
<accession>A0A5C8NID5</accession>
<evidence type="ECO:0000256" key="2">
    <source>
        <dbReference type="ARBA" id="ARBA00022741"/>
    </source>
</evidence>
<dbReference type="InterPro" id="IPR001867">
    <property type="entry name" value="OmpR/PhoB-type_DNA-bd"/>
</dbReference>
<dbReference type="InterPro" id="IPR011990">
    <property type="entry name" value="TPR-like_helical_dom_sf"/>
</dbReference>
<dbReference type="AlphaFoldDB" id="A0A5C8NID5"/>
<dbReference type="PANTHER" id="PTHR16305">
    <property type="entry name" value="TESTICULAR SOLUBLE ADENYLYL CYCLASE"/>
    <property type="match status" value="1"/>
</dbReference>
<evidence type="ECO:0000313" key="8">
    <source>
        <dbReference type="Proteomes" id="UP000321571"/>
    </source>
</evidence>
<keyword evidence="2" id="KW-0547">Nucleotide-binding</keyword>
<evidence type="ECO:0000259" key="6">
    <source>
        <dbReference type="PROSITE" id="PS51755"/>
    </source>
</evidence>
<sequence length="1102" mass="118682">MWVGVLGPAVVRDPSDPERAIPLKAAKHRALLAALALHPGRPVSADVLVEALWGPDAPESAHATLHTYLSVVRRTLEPELAPRAASRFVTSSDAGYQLQDVQLDSVEFTERVSAVHAALGTLAQDIAPTAGDPAAAASRLAELDAALALWRGDPYADVVGEDLVQAERSRLAELRVQALEDRATLLVAAGQSAVAVGELEALVAEHPLRERLWVLLAVALNRVGRQADALAALERLRKTLDRDLGIQPSPAVREAQTAILRQQEGMTAPAAATPSAPVDLVVPDWPFVGREAELQTLEELLRTAGQGTPSFAAIVGEPGAGKSRISSELGLRARAAGATVLVGRCSPDEDAPPLWPWRTALGDPDLGADAPDADHDAARFAVAERIRTDLVARAEQDPVVLLLEDLHWADASSLRVLRHLAAHLDLARLLVLCTWRRGSETANPALGEAAEALARRHATHVELSGLGTEAAFDVLRAVAGDRVDEAAAAATRERTEGNPFFLIEYARLARDEGQPLGELVGSTPRTVSDVVRQRVRQLPEASRDALTAGAVIGRVVDLELLAPALEVPETTALDLLEPAMAIDLVQDLGADRFLFGHALVRDTVYGELGPSRRERMHATLATLLEARPDAADRAAEIARHWAAAGSRHVDKAWRSAAAAGRAAMAVHAGEESAAHFASALSLLEQDPTGTREDRYELLVGYAEACRWSTRMVEMTAAADEAIAIAADLGRPDLLVAASEIEYAGAVWQIRTYGTVNEDVVRAIRQALETVGRDDSPIRCRLLLGLAAELYYAGMEHEIDALVEEGIALARRLGDTALLVDALQSAYVSAWRRSTIHERVAMAEESVRLAQEIGDERTALVGRFLLAAARCALGEIDGLDDELLDVETEARSRRMYFLEMATLGLEISWAALRGDMERHEVIAARLRELDDVISMAHKSDGLVGALLIAPLWNDVEAPTELVETYLGIANVPVWAAYVVLLLRKGDPGTAREIWDGVEYEVGRDSWYSEMNWALGAEIALAFGETDIAAQVYERLLPWQGTMLISGTGPCSGPIDAYLALAAAAVGEADLATTHAEAALELCETWDVPQVVEWFDDLRERHGF</sequence>
<dbReference type="RefSeq" id="WP_147685903.1">
    <property type="nucleotide sequence ID" value="NZ_VDUX01000003.1"/>
</dbReference>
<name>A0A5C8NID5_9ACTN</name>
<dbReference type="InterPro" id="IPR036388">
    <property type="entry name" value="WH-like_DNA-bd_sf"/>
</dbReference>
<reference evidence="7 8" key="1">
    <citation type="submission" date="2019-06" db="EMBL/GenBank/DDBJ databases">
        <title>Aeromicrobium sp. nov., isolated from a maize field.</title>
        <authorList>
            <person name="Lin S.-Y."/>
            <person name="Tsai C.-F."/>
            <person name="Young C.-C."/>
        </authorList>
    </citation>
    <scope>NUCLEOTIDE SEQUENCE [LARGE SCALE GENOMIC DNA]</scope>
    <source>
        <strain evidence="7 8">CC-CFT486</strain>
    </source>
</reference>
<dbReference type="Pfam" id="PF03704">
    <property type="entry name" value="BTAD"/>
    <property type="match status" value="1"/>
</dbReference>
<dbReference type="GO" id="GO:0005737">
    <property type="term" value="C:cytoplasm"/>
    <property type="evidence" value="ECO:0007669"/>
    <property type="project" value="TreeGrafter"/>
</dbReference>